<dbReference type="Proteomes" id="UP001149090">
    <property type="component" value="Unassembled WGS sequence"/>
</dbReference>
<organism evidence="3 4">
    <name type="scientific">Anaeramoeba ignava</name>
    <name type="common">Anaerobic marine amoeba</name>
    <dbReference type="NCBI Taxonomy" id="1746090"/>
    <lineage>
        <taxon>Eukaryota</taxon>
        <taxon>Metamonada</taxon>
        <taxon>Anaeramoebidae</taxon>
        <taxon>Anaeramoeba</taxon>
    </lineage>
</organism>
<reference evidence="3" key="1">
    <citation type="submission" date="2022-10" db="EMBL/GenBank/DDBJ databases">
        <title>Novel sulphate-reducing endosymbionts in the free-living metamonad Anaeramoeba.</title>
        <authorList>
            <person name="Jerlstrom-Hultqvist J."/>
            <person name="Cepicka I."/>
            <person name="Gallot-Lavallee L."/>
            <person name="Salas-Leiva D."/>
            <person name="Curtis B.A."/>
            <person name="Zahonova K."/>
            <person name="Pipaliya S."/>
            <person name="Dacks J."/>
            <person name="Roger A.J."/>
        </authorList>
    </citation>
    <scope>NUCLEOTIDE SEQUENCE</scope>
    <source>
        <strain evidence="3">BMAN</strain>
    </source>
</reference>
<dbReference type="SMART" id="SM00233">
    <property type="entry name" value="PH"/>
    <property type="match status" value="2"/>
</dbReference>
<feature type="domain" description="PH" evidence="2">
    <location>
        <begin position="3"/>
        <end position="103"/>
    </location>
</feature>
<evidence type="ECO:0000259" key="2">
    <source>
        <dbReference type="PROSITE" id="PS50003"/>
    </source>
</evidence>
<keyword evidence="4" id="KW-1185">Reference proteome</keyword>
<dbReference type="InterPro" id="IPR051707">
    <property type="entry name" value="PI-Interact_SigTrans_Reg"/>
</dbReference>
<dbReference type="SUPFAM" id="SSF50729">
    <property type="entry name" value="PH domain-like"/>
    <property type="match status" value="1"/>
</dbReference>
<proteinExistence type="predicted"/>
<dbReference type="Gene3D" id="2.30.29.30">
    <property type="entry name" value="Pleckstrin-homology domain (PH domain)/Phosphotyrosine-binding domain (PTB)"/>
    <property type="match status" value="1"/>
</dbReference>
<dbReference type="AlphaFoldDB" id="A0A9Q0RHC1"/>
<sequence length="732" mass="86530">MQKPIKEGFLTKQGGAHKSWKKRWFALDSENLLYFKNETKKKLLGTIPISESFVEPYTPTGKKLIKNRFYFKVGKDGSRTYFIFAQTEDLRDEWIAEISNTIKSLKSPKIERKDPEVILANKYILFARSNSQDFEFDEEDFKNQPSILKLNEIFENGNIYFRGFYKQKIQNEWNPVFFEIVNLSLIIFSLKENSQEIIDENKIEINISNIENIIPISLKEEPNTKNKNIFKMIIKDKSEKKNLLFCAKNRYSFARLASLVNILQDASISQFLKLSSKPKRENKINQDEMNEKEKQNILIHLFFYINIVIDKIIQGRFINLEIFKSKPVHSSQIKRIIEELNKERKGSIDKSIENINSLSGVLLLLFSFIPGPILKISLNSNEEKKEFDASLLKDIFLSQPLKIKKIISNTFLFAYFYFKSQEEILSTDDFKELRKGLIDAINCLFPFIYSNDSRQEFLSEFIKQKNICRIMLDNSEFIFENQWKQKKSIFEEIKTSLIISNKRKKRKTNKKNQTESRNRSVKKFIDRSIETIRSGSLIEKQDQSQKFDFVFSEEFDHEFDEDSHFIDDKDDDSYETDDENETVVQNLLRENHYYRSVPIPLTPPIFDLPISEEKYLKNIDSEYNQIQNQILDLDNINHIQELIKELNNENPKYNYRTYLNESLESLSAELAQLQLKLAVHDHELSLIREQTFIPRKPVLLLNSKSLAENYKEDEDDFRRLSFGVLEVTRKRK</sequence>
<dbReference type="OrthoDB" id="185175at2759"/>
<dbReference type="InterPro" id="IPR001849">
    <property type="entry name" value="PH_domain"/>
</dbReference>
<protein>
    <submittedName>
        <fullName evidence="3">Sesquipedalian</fullName>
    </submittedName>
</protein>
<name>A0A9Q0RHC1_ANAIG</name>
<feature type="coiled-coil region" evidence="1">
    <location>
        <begin position="616"/>
        <end position="683"/>
    </location>
</feature>
<dbReference type="EMBL" id="JAPDFW010000022">
    <property type="protein sequence ID" value="KAJ5079663.1"/>
    <property type="molecule type" value="Genomic_DNA"/>
</dbReference>
<dbReference type="PANTHER" id="PTHR14336">
    <property type="entry name" value="TANDEM PH DOMAIN CONTAINING PROTEIN"/>
    <property type="match status" value="1"/>
</dbReference>
<accession>A0A9Q0RHC1</accession>
<dbReference type="PROSITE" id="PS50003">
    <property type="entry name" value="PH_DOMAIN"/>
    <property type="match status" value="1"/>
</dbReference>
<dbReference type="Pfam" id="PF00169">
    <property type="entry name" value="PH"/>
    <property type="match status" value="1"/>
</dbReference>
<dbReference type="FunFam" id="2.30.29.30:FF:000286">
    <property type="entry name" value="PH-protein kinase domain containing protein"/>
    <property type="match status" value="1"/>
</dbReference>
<evidence type="ECO:0000256" key="1">
    <source>
        <dbReference type="SAM" id="Coils"/>
    </source>
</evidence>
<keyword evidence="1" id="KW-0175">Coiled coil</keyword>
<evidence type="ECO:0000313" key="3">
    <source>
        <dbReference type="EMBL" id="KAJ5079663.1"/>
    </source>
</evidence>
<comment type="caution">
    <text evidence="3">The sequence shown here is derived from an EMBL/GenBank/DDBJ whole genome shotgun (WGS) entry which is preliminary data.</text>
</comment>
<evidence type="ECO:0000313" key="4">
    <source>
        <dbReference type="Proteomes" id="UP001149090"/>
    </source>
</evidence>
<gene>
    <name evidence="3" type="ORF">M0811_03972</name>
</gene>
<dbReference type="InterPro" id="IPR011993">
    <property type="entry name" value="PH-like_dom_sf"/>
</dbReference>